<proteinExistence type="predicted"/>
<keyword evidence="2" id="KW-1185">Reference proteome</keyword>
<gene>
    <name evidence="1" type="ORF">T10_5216</name>
</gene>
<dbReference type="Proteomes" id="UP000054843">
    <property type="component" value="Unassembled WGS sequence"/>
</dbReference>
<organism evidence="1 2">
    <name type="scientific">Trichinella papuae</name>
    <dbReference type="NCBI Taxonomy" id="268474"/>
    <lineage>
        <taxon>Eukaryota</taxon>
        <taxon>Metazoa</taxon>
        <taxon>Ecdysozoa</taxon>
        <taxon>Nematoda</taxon>
        <taxon>Enoplea</taxon>
        <taxon>Dorylaimia</taxon>
        <taxon>Trichinellida</taxon>
        <taxon>Trichinellidae</taxon>
        <taxon>Trichinella</taxon>
    </lineage>
</organism>
<reference evidence="1 2" key="1">
    <citation type="submission" date="2015-01" db="EMBL/GenBank/DDBJ databases">
        <title>Evolution of Trichinella species and genotypes.</title>
        <authorList>
            <person name="Korhonen P.K."/>
            <person name="Edoardo P."/>
            <person name="Giuseppe L.R."/>
            <person name="Gasser R.B."/>
        </authorList>
    </citation>
    <scope>NUCLEOTIDE SEQUENCE [LARGE SCALE GENOMIC DNA]</scope>
    <source>
        <strain evidence="1">ISS1980</strain>
    </source>
</reference>
<evidence type="ECO:0000313" key="2">
    <source>
        <dbReference type="Proteomes" id="UP000054843"/>
    </source>
</evidence>
<dbReference type="EMBL" id="JYDO01000900">
    <property type="protein sequence ID" value="KRZ64647.1"/>
    <property type="molecule type" value="Genomic_DNA"/>
</dbReference>
<accession>A0A0V1LYX7</accession>
<sequence length="54" mass="6118">MEYFQQLKSGASVVIEQTSGPLMMIRQFSNDTDLHNAALETSLRALEIILDDEF</sequence>
<comment type="caution">
    <text evidence="1">The sequence shown here is derived from an EMBL/GenBank/DDBJ whole genome shotgun (WGS) entry which is preliminary data.</text>
</comment>
<name>A0A0V1LYX7_9BILA</name>
<evidence type="ECO:0000313" key="1">
    <source>
        <dbReference type="EMBL" id="KRZ64647.1"/>
    </source>
</evidence>
<protein>
    <submittedName>
        <fullName evidence="1">Uncharacterized protein</fullName>
    </submittedName>
</protein>
<dbReference type="AlphaFoldDB" id="A0A0V1LYX7"/>